<feature type="transmembrane region" description="Helical" evidence="6">
    <location>
        <begin position="122"/>
        <end position="141"/>
    </location>
</feature>
<evidence type="ECO:0000256" key="4">
    <source>
        <dbReference type="ARBA" id="ARBA00022989"/>
    </source>
</evidence>
<dbReference type="AlphaFoldDB" id="A0A967BAI6"/>
<proteinExistence type="inferred from homology"/>
<feature type="transmembrane region" description="Helical" evidence="6">
    <location>
        <begin position="177"/>
        <end position="195"/>
    </location>
</feature>
<evidence type="ECO:0000256" key="1">
    <source>
        <dbReference type="ARBA" id="ARBA00004141"/>
    </source>
</evidence>
<dbReference type="GO" id="GO:0016020">
    <property type="term" value="C:membrane"/>
    <property type="evidence" value="ECO:0007669"/>
    <property type="project" value="UniProtKB-SubCell"/>
</dbReference>
<keyword evidence="5 6" id="KW-0472">Membrane</keyword>
<dbReference type="Pfam" id="PF00892">
    <property type="entry name" value="EamA"/>
    <property type="match status" value="2"/>
</dbReference>
<dbReference type="EMBL" id="JAAORB010000003">
    <property type="protein sequence ID" value="NHQ73494.1"/>
    <property type="molecule type" value="Genomic_DNA"/>
</dbReference>
<evidence type="ECO:0000313" key="8">
    <source>
        <dbReference type="EMBL" id="NHQ73494.1"/>
    </source>
</evidence>
<dbReference type="Proteomes" id="UP000639775">
    <property type="component" value="Unassembled WGS sequence"/>
</dbReference>
<feature type="transmembrane region" description="Helical" evidence="6">
    <location>
        <begin position="34"/>
        <end position="53"/>
    </location>
</feature>
<keyword evidence="9" id="KW-1185">Reference proteome</keyword>
<feature type="transmembrane region" description="Helical" evidence="6">
    <location>
        <begin position="74"/>
        <end position="92"/>
    </location>
</feature>
<accession>A0A967BAI6</accession>
<evidence type="ECO:0000256" key="3">
    <source>
        <dbReference type="ARBA" id="ARBA00022692"/>
    </source>
</evidence>
<evidence type="ECO:0000256" key="5">
    <source>
        <dbReference type="ARBA" id="ARBA00023136"/>
    </source>
</evidence>
<feature type="transmembrane region" description="Helical" evidence="6">
    <location>
        <begin position="239"/>
        <end position="255"/>
    </location>
</feature>
<reference evidence="8" key="1">
    <citation type="submission" date="2020-03" db="EMBL/GenBank/DDBJ databases">
        <title>Roseovarius gahaiensis sp. nov., isolated from Gahai Saline Lake, China.</title>
        <authorList>
            <person name="Sun X."/>
        </authorList>
    </citation>
    <scope>NUCLEOTIDE SEQUENCE</scope>
    <source>
        <strain evidence="8">GH877</strain>
    </source>
</reference>
<feature type="transmembrane region" description="Helical" evidence="6">
    <location>
        <begin position="207"/>
        <end position="227"/>
    </location>
</feature>
<gene>
    <name evidence="8" type="ORF">HAT86_03305</name>
</gene>
<comment type="caution">
    <text evidence="8">The sequence shown here is derived from an EMBL/GenBank/DDBJ whole genome shotgun (WGS) entry which is preliminary data.</text>
</comment>
<organism evidence="8 9">
    <name type="scientific">Roseovarius gahaiensis</name>
    <dbReference type="NCBI Taxonomy" id="2716691"/>
    <lineage>
        <taxon>Bacteria</taxon>
        <taxon>Pseudomonadati</taxon>
        <taxon>Pseudomonadota</taxon>
        <taxon>Alphaproteobacteria</taxon>
        <taxon>Rhodobacterales</taxon>
        <taxon>Roseobacteraceae</taxon>
        <taxon>Roseovarius</taxon>
    </lineage>
</organism>
<name>A0A967BAI6_9RHOB</name>
<dbReference type="InterPro" id="IPR000620">
    <property type="entry name" value="EamA_dom"/>
</dbReference>
<dbReference type="SUPFAM" id="SSF103481">
    <property type="entry name" value="Multidrug resistance efflux transporter EmrE"/>
    <property type="match status" value="2"/>
</dbReference>
<dbReference type="PANTHER" id="PTHR22911:SF6">
    <property type="entry name" value="SOLUTE CARRIER FAMILY 35 MEMBER G1"/>
    <property type="match status" value="1"/>
</dbReference>
<keyword evidence="4 6" id="KW-1133">Transmembrane helix</keyword>
<evidence type="ECO:0000313" key="9">
    <source>
        <dbReference type="Proteomes" id="UP000639775"/>
    </source>
</evidence>
<evidence type="ECO:0000256" key="6">
    <source>
        <dbReference type="SAM" id="Phobius"/>
    </source>
</evidence>
<feature type="transmembrane region" description="Helical" evidence="6">
    <location>
        <begin position="261"/>
        <end position="279"/>
    </location>
</feature>
<feature type="domain" description="EamA" evidence="7">
    <location>
        <begin position="5"/>
        <end position="137"/>
    </location>
</feature>
<keyword evidence="3 6" id="KW-0812">Transmembrane</keyword>
<sequence>MENLRGSALMVLAMAGFALEDMFVKRLSYDLPVGQILVFLGAGGAVMFGAIAVGRGHRLFSRDLITTPVMLRNLGELIGTLGFVTAIALTPLASASAILQATPLAVTLGAALFLGEDVGWRRWSAILVGFAGVLMVIRPGLAGFEPASLFAVQAVFGLALRDLATRAVPRTVTSMQLSCYGFATIVPAGLIMVWISGGAVNPDATQWRDIGLALILGVAGYYAIVAAMRVGEVSFVTPFRYSRLIFALIIAVTLFDERPDALTLIGASIIISSGLYTLLRERRLRRRLARGRPGPN</sequence>
<dbReference type="PANTHER" id="PTHR22911">
    <property type="entry name" value="ACYL-MALONYL CONDENSING ENZYME-RELATED"/>
    <property type="match status" value="1"/>
</dbReference>
<protein>
    <submittedName>
        <fullName evidence="8">DMT family transporter</fullName>
    </submittedName>
</protein>
<evidence type="ECO:0000259" key="7">
    <source>
        <dbReference type="Pfam" id="PF00892"/>
    </source>
</evidence>
<comment type="subcellular location">
    <subcellularLocation>
        <location evidence="1">Membrane</location>
        <topology evidence="1">Multi-pass membrane protein</topology>
    </subcellularLocation>
</comment>
<dbReference type="InterPro" id="IPR037185">
    <property type="entry name" value="EmrE-like"/>
</dbReference>
<evidence type="ECO:0000256" key="2">
    <source>
        <dbReference type="ARBA" id="ARBA00009853"/>
    </source>
</evidence>
<dbReference type="RefSeq" id="WP_167193365.1">
    <property type="nucleotide sequence ID" value="NZ_JAAORB010000003.1"/>
</dbReference>
<comment type="similarity">
    <text evidence="2">Belongs to the drug/metabolite transporter (DMT) superfamily. 10 TMS drug/metabolite exporter (DME) (TC 2.A.7.3) family.</text>
</comment>
<feature type="domain" description="EamA" evidence="7">
    <location>
        <begin position="148"/>
        <end position="273"/>
    </location>
</feature>